<dbReference type="GeneID" id="93030541"/>
<accession>A0A6P2Q1R9</accession>
<evidence type="ECO:0000313" key="4">
    <source>
        <dbReference type="Proteomes" id="UP000494125"/>
    </source>
</evidence>
<evidence type="ECO:0000256" key="2">
    <source>
        <dbReference type="SAM" id="SignalP"/>
    </source>
</evidence>
<evidence type="ECO:0000256" key="1">
    <source>
        <dbReference type="SAM" id="MobiDB-lite"/>
    </source>
</evidence>
<keyword evidence="4" id="KW-1185">Reference proteome</keyword>
<organism evidence="3 4">
    <name type="scientific">Burkholderia diffusa</name>
    <dbReference type="NCBI Taxonomy" id="488732"/>
    <lineage>
        <taxon>Bacteria</taxon>
        <taxon>Pseudomonadati</taxon>
        <taxon>Pseudomonadota</taxon>
        <taxon>Betaproteobacteria</taxon>
        <taxon>Burkholderiales</taxon>
        <taxon>Burkholderiaceae</taxon>
        <taxon>Burkholderia</taxon>
        <taxon>Burkholderia cepacia complex</taxon>
    </lineage>
</organism>
<keyword evidence="2" id="KW-0732">Signal</keyword>
<dbReference type="Pfam" id="PF12266">
    <property type="entry name" value="DUF3613"/>
    <property type="match status" value="1"/>
</dbReference>
<sequence length="110" mass="11768">MTNDKRFKCRLVWLHRSVALVVLMGGATAALCEESMPSAAEVGHSTDALLALQRDNREAGPALPMLGDTASLSYQRYLDSFKHKIPESMGSPVNTNGSGGSGGQHSMQSY</sequence>
<reference evidence="3 4" key="1">
    <citation type="submission" date="2019-09" db="EMBL/GenBank/DDBJ databases">
        <authorList>
            <person name="Depoorter E."/>
        </authorList>
    </citation>
    <scope>NUCLEOTIDE SEQUENCE [LARGE SCALE GENOMIC DNA]</scope>
    <source>
        <strain evidence="3">LMG 24065</strain>
    </source>
</reference>
<dbReference type="EMBL" id="CABVPN010000032">
    <property type="protein sequence ID" value="VWC13533.1"/>
    <property type="molecule type" value="Genomic_DNA"/>
</dbReference>
<name>A0A6P2Q1R9_9BURK</name>
<gene>
    <name evidence="3" type="ORF">BDI24065_05469</name>
</gene>
<feature type="chain" id="PRO_5026750943" evidence="2">
    <location>
        <begin position="30"/>
        <end position="110"/>
    </location>
</feature>
<dbReference type="InterPro" id="IPR022053">
    <property type="entry name" value="DUF3613"/>
</dbReference>
<feature type="region of interest" description="Disordered" evidence="1">
    <location>
        <begin position="85"/>
        <end position="110"/>
    </location>
</feature>
<dbReference type="AlphaFoldDB" id="A0A6P2Q1R9"/>
<protein>
    <submittedName>
        <fullName evidence="3">Lipoprotein</fullName>
    </submittedName>
</protein>
<dbReference type="Proteomes" id="UP000494125">
    <property type="component" value="Unassembled WGS sequence"/>
</dbReference>
<evidence type="ECO:0000313" key="3">
    <source>
        <dbReference type="EMBL" id="VWC13533.1"/>
    </source>
</evidence>
<feature type="signal peptide" evidence="2">
    <location>
        <begin position="1"/>
        <end position="29"/>
    </location>
</feature>
<proteinExistence type="predicted"/>
<keyword evidence="3" id="KW-0449">Lipoprotein</keyword>
<dbReference type="RefSeq" id="WP_151048699.1">
    <property type="nucleotide sequence ID" value="NZ_CABVPN010000032.1"/>
</dbReference>